<keyword evidence="8" id="KW-1185">Reference proteome</keyword>
<dbReference type="Pfam" id="PF07264">
    <property type="entry name" value="EI24"/>
    <property type="match status" value="1"/>
</dbReference>
<evidence type="ECO:0000256" key="3">
    <source>
        <dbReference type="ARBA" id="ARBA00022989"/>
    </source>
</evidence>
<protein>
    <submittedName>
        <fullName evidence="7">EI24 domain-containing protein</fullName>
    </submittedName>
</protein>
<comment type="caution">
    <text evidence="7">The sequence shown here is derived from an EMBL/GenBank/DDBJ whole genome shotgun (WGS) entry which is preliminary data.</text>
</comment>
<feature type="transmembrane region" description="Helical" evidence="6">
    <location>
        <begin position="16"/>
        <end position="39"/>
    </location>
</feature>
<evidence type="ECO:0000256" key="5">
    <source>
        <dbReference type="SAM" id="MobiDB-lite"/>
    </source>
</evidence>
<feature type="region of interest" description="Disordered" evidence="5">
    <location>
        <begin position="270"/>
        <end position="306"/>
    </location>
</feature>
<dbReference type="Proteomes" id="UP001235760">
    <property type="component" value="Unassembled WGS sequence"/>
</dbReference>
<name>A0ABT9G466_LEPDI</name>
<reference evidence="7 8" key="1">
    <citation type="submission" date="2023-08" db="EMBL/GenBank/DDBJ databases">
        <authorList>
            <person name="Roldan D.M."/>
            <person name="Menes R.J."/>
        </authorList>
    </citation>
    <scope>NUCLEOTIDE SEQUENCE [LARGE SCALE GENOMIC DNA]</scope>
    <source>
        <strain evidence="7 8">CCM 2812</strain>
    </source>
</reference>
<keyword evidence="4 6" id="KW-0472">Membrane</keyword>
<feature type="compositionally biased region" description="Pro residues" evidence="5">
    <location>
        <begin position="291"/>
        <end position="306"/>
    </location>
</feature>
<accession>A0ABT9G466</accession>
<evidence type="ECO:0000256" key="2">
    <source>
        <dbReference type="ARBA" id="ARBA00022692"/>
    </source>
</evidence>
<feature type="transmembrane region" description="Helical" evidence="6">
    <location>
        <begin position="150"/>
        <end position="173"/>
    </location>
</feature>
<evidence type="ECO:0000256" key="6">
    <source>
        <dbReference type="SAM" id="Phobius"/>
    </source>
</evidence>
<feature type="transmembrane region" description="Helical" evidence="6">
    <location>
        <begin position="121"/>
        <end position="144"/>
    </location>
</feature>
<feature type="transmembrane region" description="Helical" evidence="6">
    <location>
        <begin position="232"/>
        <end position="255"/>
    </location>
</feature>
<proteinExistence type="predicted"/>
<keyword evidence="2 6" id="KW-0812">Transmembrane</keyword>
<feature type="transmembrane region" description="Helical" evidence="6">
    <location>
        <begin position="194"/>
        <end position="220"/>
    </location>
</feature>
<dbReference type="EMBL" id="JAUZEE010000005">
    <property type="protein sequence ID" value="MDP4301288.1"/>
    <property type="molecule type" value="Genomic_DNA"/>
</dbReference>
<dbReference type="InterPro" id="IPR059112">
    <property type="entry name" value="CysZ/EI24"/>
</dbReference>
<organism evidence="7 8">
    <name type="scientific">Leptothrix discophora</name>
    <dbReference type="NCBI Taxonomy" id="89"/>
    <lineage>
        <taxon>Bacteria</taxon>
        <taxon>Pseudomonadati</taxon>
        <taxon>Pseudomonadota</taxon>
        <taxon>Betaproteobacteria</taxon>
        <taxon>Burkholderiales</taxon>
        <taxon>Sphaerotilaceae</taxon>
        <taxon>Leptothrix</taxon>
    </lineage>
</organism>
<evidence type="ECO:0000313" key="7">
    <source>
        <dbReference type="EMBL" id="MDP4301288.1"/>
    </source>
</evidence>
<evidence type="ECO:0000313" key="8">
    <source>
        <dbReference type="Proteomes" id="UP001235760"/>
    </source>
</evidence>
<feature type="compositionally biased region" description="Low complexity" evidence="5">
    <location>
        <begin position="273"/>
        <end position="290"/>
    </location>
</feature>
<feature type="transmembrane region" description="Helical" evidence="6">
    <location>
        <begin position="78"/>
        <end position="109"/>
    </location>
</feature>
<comment type="subcellular location">
    <subcellularLocation>
        <location evidence="1">Membrane</location>
        <topology evidence="1">Multi-pass membrane protein</topology>
    </subcellularLocation>
</comment>
<keyword evidence="3 6" id="KW-1133">Transmembrane helix</keyword>
<evidence type="ECO:0000256" key="4">
    <source>
        <dbReference type="ARBA" id="ARBA00023136"/>
    </source>
</evidence>
<sequence length="306" mass="33131">MNAFWRAAAYCLHPRVIVLSLLPVLVAGAAAFGLAWFFWEPAIDAVRLWLDGIAWLSPLTGWFNEISGGRFRSVIGPLVVVALSIPVLLIASLLLVSVFMSSAIVDLVARRRFPELARKRGGNWLGSLAGSLFHTLLALLMLVASLPLWLIPPLALVLPPLIWGWLAMRLMSYDALADHASREERVLLMHEHRLPLLAIGLITGYLGAAPSLIWATGAMALPMMPLLLPGFVWLYTLVFAFASAWFAHYALAALAELRARSFPEIVPPPAPVQPARDNLPPLPALAADPPIALPPASPANPPTSTP</sequence>
<evidence type="ECO:0000256" key="1">
    <source>
        <dbReference type="ARBA" id="ARBA00004141"/>
    </source>
</evidence>
<gene>
    <name evidence="7" type="ORF">Q8X39_11625</name>
</gene>